<comment type="caution">
    <text evidence="1">The sequence shown here is derived from an EMBL/GenBank/DDBJ whole genome shotgun (WGS) entry which is preliminary data.</text>
</comment>
<evidence type="ECO:0000313" key="2">
    <source>
        <dbReference type="Proteomes" id="UP000516437"/>
    </source>
</evidence>
<dbReference type="EMBL" id="RXIC02000021">
    <property type="protein sequence ID" value="KAB1220356.1"/>
    <property type="molecule type" value="Genomic_DNA"/>
</dbReference>
<accession>A0A6A1W7R9</accession>
<organism evidence="1 2">
    <name type="scientific">Morella rubra</name>
    <name type="common">Chinese bayberry</name>
    <dbReference type="NCBI Taxonomy" id="262757"/>
    <lineage>
        <taxon>Eukaryota</taxon>
        <taxon>Viridiplantae</taxon>
        <taxon>Streptophyta</taxon>
        <taxon>Embryophyta</taxon>
        <taxon>Tracheophyta</taxon>
        <taxon>Spermatophyta</taxon>
        <taxon>Magnoliopsida</taxon>
        <taxon>eudicotyledons</taxon>
        <taxon>Gunneridae</taxon>
        <taxon>Pentapetalae</taxon>
        <taxon>rosids</taxon>
        <taxon>fabids</taxon>
        <taxon>Fagales</taxon>
        <taxon>Myricaceae</taxon>
        <taxon>Morella</taxon>
    </lineage>
</organism>
<sequence length="148" mass="17721">MSRSMWSTGPNSNEVKSYIMNKVLDDFNLDYDRPEDRNTVMSTMNTAYKTHRNRMHQYYSLFSTKEEALEHPYPNMKKEEWAPICKLFSTEEFQINPSNKDNAWTSDTAREHFEKMEVLQLQPSLREGHLQKWRSSQKSWDKRVMCVV</sequence>
<dbReference type="AlphaFoldDB" id="A0A6A1W7R9"/>
<protein>
    <submittedName>
        <fullName evidence="1">Uncharacterized protein</fullName>
    </submittedName>
</protein>
<proteinExistence type="predicted"/>
<keyword evidence="2" id="KW-1185">Reference proteome</keyword>
<dbReference type="Proteomes" id="UP000516437">
    <property type="component" value="Chromosome 3"/>
</dbReference>
<reference evidence="1 2" key="1">
    <citation type="journal article" date="2019" name="Plant Biotechnol. J.">
        <title>The red bayberry genome and genetic basis of sex determination.</title>
        <authorList>
            <person name="Jia H.M."/>
            <person name="Jia H.J."/>
            <person name="Cai Q.L."/>
            <person name="Wang Y."/>
            <person name="Zhao H.B."/>
            <person name="Yang W.F."/>
            <person name="Wang G.Y."/>
            <person name="Li Y.H."/>
            <person name="Zhan D.L."/>
            <person name="Shen Y.T."/>
            <person name="Niu Q.F."/>
            <person name="Chang L."/>
            <person name="Qiu J."/>
            <person name="Zhao L."/>
            <person name="Xie H.B."/>
            <person name="Fu W.Y."/>
            <person name="Jin J."/>
            <person name="Li X.W."/>
            <person name="Jiao Y."/>
            <person name="Zhou C.C."/>
            <person name="Tu T."/>
            <person name="Chai C.Y."/>
            <person name="Gao J.L."/>
            <person name="Fan L.J."/>
            <person name="van de Weg E."/>
            <person name="Wang J.Y."/>
            <person name="Gao Z.S."/>
        </authorList>
    </citation>
    <scope>NUCLEOTIDE SEQUENCE [LARGE SCALE GENOMIC DNA]</scope>
    <source>
        <tissue evidence="1">Leaves</tissue>
    </source>
</reference>
<gene>
    <name evidence="1" type="ORF">CJ030_MR3G009816</name>
</gene>
<dbReference type="OrthoDB" id="1869436at2759"/>
<name>A0A6A1W7R9_9ROSI</name>
<evidence type="ECO:0000313" key="1">
    <source>
        <dbReference type="EMBL" id="KAB1220356.1"/>
    </source>
</evidence>